<evidence type="ECO:0000313" key="2">
    <source>
        <dbReference type="EMBL" id="QMW06349.1"/>
    </source>
</evidence>
<gene>
    <name evidence="2" type="ORF">H3H32_16395</name>
</gene>
<evidence type="ECO:0000259" key="1">
    <source>
        <dbReference type="Pfam" id="PF12708"/>
    </source>
</evidence>
<dbReference type="Proteomes" id="UP000515369">
    <property type="component" value="Chromosome"/>
</dbReference>
<dbReference type="EMBL" id="CP059732">
    <property type="protein sequence ID" value="QMW06349.1"/>
    <property type="molecule type" value="Genomic_DNA"/>
</dbReference>
<dbReference type="RefSeq" id="WP_182463718.1">
    <property type="nucleotide sequence ID" value="NZ_CP059732.1"/>
</dbReference>
<dbReference type="InterPro" id="IPR012334">
    <property type="entry name" value="Pectin_lyas_fold"/>
</dbReference>
<feature type="domain" description="Rhamnogalacturonase A/B/Epimerase-like pectate lyase" evidence="1">
    <location>
        <begin position="100"/>
        <end position="314"/>
    </location>
</feature>
<dbReference type="Pfam" id="PF12708">
    <property type="entry name" value="Pect-lyase_RHGA_epim"/>
    <property type="match status" value="1"/>
</dbReference>
<protein>
    <recommendedName>
        <fullName evidence="1">Rhamnogalacturonase A/B/Epimerase-like pectate lyase domain-containing protein</fullName>
    </recommendedName>
</protein>
<dbReference type="Gene3D" id="2.160.20.10">
    <property type="entry name" value="Single-stranded right-handed beta-helix, Pectin lyase-like"/>
    <property type="match status" value="1"/>
</dbReference>
<name>A0A7G5H5F7_9BACT</name>
<accession>A0A7G5H5F7</accession>
<dbReference type="AlphaFoldDB" id="A0A7G5H5F7"/>
<dbReference type="KEGG" id="sfol:H3H32_16395"/>
<organism evidence="2 3">
    <name type="scientific">Spirosoma foliorum</name>
    <dbReference type="NCBI Taxonomy" id="2710596"/>
    <lineage>
        <taxon>Bacteria</taxon>
        <taxon>Pseudomonadati</taxon>
        <taxon>Bacteroidota</taxon>
        <taxon>Cytophagia</taxon>
        <taxon>Cytophagales</taxon>
        <taxon>Cytophagaceae</taxon>
        <taxon>Spirosoma</taxon>
    </lineage>
</organism>
<keyword evidence="3" id="KW-1185">Reference proteome</keyword>
<evidence type="ECO:0000313" key="3">
    <source>
        <dbReference type="Proteomes" id="UP000515369"/>
    </source>
</evidence>
<reference evidence="2 3" key="1">
    <citation type="submission" date="2020-07" db="EMBL/GenBank/DDBJ databases">
        <title>Spirosoma foliorum sp. nov., isolated from the leaves on the Nejang mountain Korea, Republic of.</title>
        <authorList>
            <person name="Ho H."/>
            <person name="Lee Y.-J."/>
            <person name="Nurcahyanto D.-A."/>
            <person name="Kim S.-G."/>
        </authorList>
    </citation>
    <scope>NUCLEOTIDE SEQUENCE [LARGE SCALE GENOMIC DNA]</scope>
    <source>
        <strain evidence="2 3">PL0136</strain>
    </source>
</reference>
<sequence length="639" mass="67216">MADLVDTIKGILGYSGNPFFADADRLNVDKKPTTVVDITSLGAMVRGNITSAIVGGDNFFYASNGYTVDNGTVFAANGGGYWVRKLGSFLTPEMFGGGIGVADNRVSLQAAIDSANALGIKEVRLQAGTYTCSAAAYSTVIACVAMRSNIKLIGAPGGTTIKVANGSFTLMASTKNRIIINDGYNRNTGFDHDISIENITFDANPANQTADAIFGVVFTRVINAKLKNVSALNCPGTGTMTSGSLVESFAILFSVCKNVDVDNCYGSSTGIPSASGMGDAYTTDITYRNCVTEGFRAQGYASYLSANVRYNNCNAYNIQSIGFNQEQCFDAYYTNCQAGGNTVKLLGDGFETGAAPFTLDQNRAGTPGALQSESYGFRMYNTRGGNRIQLVGCSATGWSTGTGYNAGLLIQGVPGQATVTAVSSNTVTVSTALFEKHMESRKVFFFGLVLRIKQFISPTQVILNNAPSGSAVGQTITVLGAEVSVIGGTFVGNDVNIRFSETANGLIRYACRTTRIDGNVNYSYNARTATPYSLIGPCGPNVQYTQASGMPVDAFLSSITLANQPAVPASGSLMFNDFPFDIIIYLSGGTNVVASVSGADAYYNAQYGSVSSGQIKVPAGGRIKLTYDTQPAWQAWAGI</sequence>
<proteinExistence type="predicted"/>
<dbReference type="InterPro" id="IPR024535">
    <property type="entry name" value="RHGA/B-epi-like_pectate_lyase"/>
</dbReference>
<dbReference type="InterPro" id="IPR011050">
    <property type="entry name" value="Pectin_lyase_fold/virulence"/>
</dbReference>
<dbReference type="SUPFAM" id="SSF51126">
    <property type="entry name" value="Pectin lyase-like"/>
    <property type="match status" value="1"/>
</dbReference>